<evidence type="ECO:0000313" key="2">
    <source>
        <dbReference type="EMBL" id="GAJ18780.1"/>
    </source>
</evidence>
<dbReference type="Gene3D" id="3.20.20.140">
    <property type="entry name" value="Metal-dependent hydrolases"/>
    <property type="match status" value="1"/>
</dbReference>
<proteinExistence type="predicted"/>
<reference evidence="2" key="1">
    <citation type="journal article" date="2014" name="Front. Microbiol.">
        <title>High frequency of phylogenetically diverse reductive dehalogenase-homologous genes in deep subseafloor sedimentary metagenomes.</title>
        <authorList>
            <person name="Kawai M."/>
            <person name="Futagami T."/>
            <person name="Toyoda A."/>
            <person name="Takaki Y."/>
            <person name="Nishi S."/>
            <person name="Hori S."/>
            <person name="Arai W."/>
            <person name="Tsubouchi T."/>
            <person name="Morono Y."/>
            <person name="Uchiyama I."/>
            <person name="Ito T."/>
            <person name="Fujiyama A."/>
            <person name="Inagaki F."/>
            <person name="Takami H."/>
        </authorList>
    </citation>
    <scope>NUCLEOTIDE SEQUENCE</scope>
    <source>
        <strain evidence="2">Expedition CK06-06</strain>
    </source>
</reference>
<dbReference type="AlphaFoldDB" id="X1VZN8"/>
<dbReference type="EMBL" id="BARW01037874">
    <property type="protein sequence ID" value="GAJ18780.1"/>
    <property type="molecule type" value="Genomic_DNA"/>
</dbReference>
<dbReference type="InterPro" id="IPR006680">
    <property type="entry name" value="Amidohydro-rel"/>
</dbReference>
<feature type="non-terminal residue" evidence="2">
    <location>
        <position position="1"/>
    </location>
</feature>
<dbReference type="GO" id="GO:0016787">
    <property type="term" value="F:hydrolase activity"/>
    <property type="evidence" value="ECO:0007669"/>
    <property type="project" value="InterPro"/>
</dbReference>
<sequence length="99" mass="11544">NEDLIIIIGHMGVPWFWDTYSVVLRHPNVYADISAHPDLYQYYPWDAYVKYNIEHKLLFASDHPLVHWNKIVPAAQNLPISEGFKEAILCKNAIKLLKI</sequence>
<dbReference type="InterPro" id="IPR032466">
    <property type="entry name" value="Metal_Hydrolase"/>
</dbReference>
<feature type="domain" description="Amidohydrolase-related" evidence="1">
    <location>
        <begin position="3"/>
        <end position="98"/>
    </location>
</feature>
<evidence type="ECO:0000259" key="1">
    <source>
        <dbReference type="Pfam" id="PF04909"/>
    </source>
</evidence>
<organism evidence="2">
    <name type="scientific">marine sediment metagenome</name>
    <dbReference type="NCBI Taxonomy" id="412755"/>
    <lineage>
        <taxon>unclassified sequences</taxon>
        <taxon>metagenomes</taxon>
        <taxon>ecological metagenomes</taxon>
    </lineage>
</organism>
<comment type="caution">
    <text evidence="2">The sequence shown here is derived from an EMBL/GenBank/DDBJ whole genome shotgun (WGS) entry which is preliminary data.</text>
</comment>
<name>X1VZN8_9ZZZZ</name>
<dbReference type="Pfam" id="PF04909">
    <property type="entry name" value="Amidohydro_2"/>
    <property type="match status" value="1"/>
</dbReference>
<accession>X1VZN8</accession>
<dbReference type="SUPFAM" id="SSF51556">
    <property type="entry name" value="Metallo-dependent hydrolases"/>
    <property type="match status" value="1"/>
</dbReference>
<gene>
    <name evidence="2" type="ORF">S12H4_58346</name>
</gene>
<protein>
    <recommendedName>
        <fullName evidence="1">Amidohydrolase-related domain-containing protein</fullName>
    </recommendedName>
</protein>